<evidence type="ECO:0000259" key="1">
    <source>
        <dbReference type="PROSITE" id="PS51352"/>
    </source>
</evidence>
<dbReference type="SUPFAM" id="SSF52833">
    <property type="entry name" value="Thioredoxin-like"/>
    <property type="match status" value="1"/>
</dbReference>
<dbReference type="Pfam" id="PF00578">
    <property type="entry name" value="AhpC-TSA"/>
    <property type="match status" value="1"/>
</dbReference>
<evidence type="ECO:0000313" key="2">
    <source>
        <dbReference type="EMBL" id="MZR29137.1"/>
    </source>
</evidence>
<proteinExistence type="predicted"/>
<keyword evidence="3" id="KW-1185">Reference proteome</keyword>
<dbReference type="Proteomes" id="UP000476030">
    <property type="component" value="Unassembled WGS sequence"/>
</dbReference>
<evidence type="ECO:0000313" key="3">
    <source>
        <dbReference type="Proteomes" id="UP000476030"/>
    </source>
</evidence>
<dbReference type="InterPro" id="IPR000866">
    <property type="entry name" value="AhpC/TSA"/>
</dbReference>
<dbReference type="AlphaFoldDB" id="A0A6L8W4H2"/>
<dbReference type="GO" id="GO:0016491">
    <property type="term" value="F:oxidoreductase activity"/>
    <property type="evidence" value="ECO:0007669"/>
    <property type="project" value="InterPro"/>
</dbReference>
<comment type="caution">
    <text evidence="2">The sequence shown here is derived from an EMBL/GenBank/DDBJ whole genome shotgun (WGS) entry which is preliminary data.</text>
</comment>
<sequence length="177" mass="19189">MTSNKLIAGQKFPEITVPMVAGGTMTLGAGAADTEDWQLVVIYRGKHCPICMRYLTQLESLKEEFEAAGLKVVAISGDGHEKAAAVAEENGLSFPVGYDLSIDQMMALGLYISDPRSPKETDQPFPEPGLFVVRPDNVIQIIDISNAPFARPELGAILRGVKFIRENDYPVRGTHAG</sequence>
<dbReference type="CDD" id="cd02970">
    <property type="entry name" value="PRX_like2"/>
    <property type="match status" value="1"/>
</dbReference>
<reference evidence="2 3" key="1">
    <citation type="submission" date="2019-12" db="EMBL/GenBank/DDBJ databases">
        <title>Snethiella sp. nov. sp. isolated from sea sand.</title>
        <authorList>
            <person name="Kim J."/>
            <person name="Jeong S.E."/>
            <person name="Jung H.S."/>
            <person name="Jeon C.O."/>
        </authorList>
    </citation>
    <scope>NUCLEOTIDE SEQUENCE [LARGE SCALE GENOMIC DNA]</scope>
    <source>
        <strain evidence="2 3">DP05</strain>
    </source>
</reference>
<feature type="domain" description="Thioredoxin" evidence="1">
    <location>
        <begin position="6"/>
        <end position="166"/>
    </location>
</feature>
<dbReference type="InterPro" id="IPR013766">
    <property type="entry name" value="Thioredoxin_domain"/>
</dbReference>
<name>A0A6L8W4H2_9PROT</name>
<protein>
    <submittedName>
        <fullName evidence="2">Redoxin domain-containing protein</fullName>
    </submittedName>
</protein>
<dbReference type="RefSeq" id="WP_161313629.1">
    <property type="nucleotide sequence ID" value="NZ_WTUW01000001.1"/>
</dbReference>
<dbReference type="PROSITE" id="PS51352">
    <property type="entry name" value="THIOREDOXIN_2"/>
    <property type="match status" value="1"/>
</dbReference>
<dbReference type="InterPro" id="IPR036249">
    <property type="entry name" value="Thioredoxin-like_sf"/>
</dbReference>
<accession>A0A6L8W4H2</accession>
<organism evidence="2 3">
    <name type="scientific">Sneathiella litorea</name>
    <dbReference type="NCBI Taxonomy" id="2606216"/>
    <lineage>
        <taxon>Bacteria</taxon>
        <taxon>Pseudomonadati</taxon>
        <taxon>Pseudomonadota</taxon>
        <taxon>Alphaproteobacteria</taxon>
        <taxon>Sneathiellales</taxon>
        <taxon>Sneathiellaceae</taxon>
        <taxon>Sneathiella</taxon>
    </lineage>
</organism>
<gene>
    <name evidence="2" type="ORF">GQE98_00670</name>
</gene>
<dbReference type="EMBL" id="WTUW01000001">
    <property type="protein sequence ID" value="MZR29137.1"/>
    <property type="molecule type" value="Genomic_DNA"/>
</dbReference>
<dbReference type="Gene3D" id="3.40.30.10">
    <property type="entry name" value="Glutaredoxin"/>
    <property type="match status" value="1"/>
</dbReference>
<dbReference type="GO" id="GO:0016209">
    <property type="term" value="F:antioxidant activity"/>
    <property type="evidence" value="ECO:0007669"/>
    <property type="project" value="InterPro"/>
</dbReference>